<reference evidence="1" key="1">
    <citation type="submission" date="2018-02" db="EMBL/GenBank/DDBJ databases">
        <authorList>
            <person name="Cohen D.B."/>
            <person name="Kent A.D."/>
        </authorList>
    </citation>
    <scope>NUCLEOTIDE SEQUENCE</scope>
</reference>
<dbReference type="EMBL" id="OIVN01001177">
    <property type="protein sequence ID" value="SPC90781.1"/>
    <property type="molecule type" value="Genomic_DNA"/>
</dbReference>
<sequence>MKTFYCDEGRPLPHLINSLLLLITSLVTRLRSVLIFYGYQARHLIESTPHLEQVSSENPGDEALIASPSTTHKPATTCQMKGHKLSRCLRDQDGLWKATWMTERHKRPSSFRTQAGPKPVPLRSPHSLLQVFRPVARPDCRPLVSLIHQYIW</sequence>
<dbReference type="AlphaFoldDB" id="A0A2N9FV42"/>
<proteinExistence type="predicted"/>
<name>A0A2N9FV42_FAGSY</name>
<evidence type="ECO:0000313" key="1">
    <source>
        <dbReference type="EMBL" id="SPC90781.1"/>
    </source>
</evidence>
<gene>
    <name evidence="1" type="ORF">FSB_LOCUS18663</name>
</gene>
<organism evidence="1">
    <name type="scientific">Fagus sylvatica</name>
    <name type="common">Beechnut</name>
    <dbReference type="NCBI Taxonomy" id="28930"/>
    <lineage>
        <taxon>Eukaryota</taxon>
        <taxon>Viridiplantae</taxon>
        <taxon>Streptophyta</taxon>
        <taxon>Embryophyta</taxon>
        <taxon>Tracheophyta</taxon>
        <taxon>Spermatophyta</taxon>
        <taxon>Magnoliopsida</taxon>
        <taxon>eudicotyledons</taxon>
        <taxon>Gunneridae</taxon>
        <taxon>Pentapetalae</taxon>
        <taxon>rosids</taxon>
        <taxon>fabids</taxon>
        <taxon>Fagales</taxon>
        <taxon>Fagaceae</taxon>
        <taxon>Fagus</taxon>
    </lineage>
</organism>
<accession>A0A2N9FV42</accession>
<protein>
    <submittedName>
        <fullName evidence="1">Uncharacterized protein</fullName>
    </submittedName>
</protein>